<feature type="domain" description="TASOR alpha/beta" evidence="2">
    <location>
        <begin position="938"/>
        <end position="1032"/>
    </location>
</feature>
<dbReference type="PANTHER" id="PTHR16207:SF1">
    <property type="entry name" value="PROTEIN TASOR"/>
    <property type="match status" value="1"/>
</dbReference>
<reference evidence="5" key="3">
    <citation type="journal article" date="2014" name="Nature">
        <title>Elephant shark genome provides unique insights into gnathostome evolution.</title>
        <authorList>
            <consortium name="International Elephant Shark Genome Sequencing Consortium"/>
            <person name="Venkatesh B."/>
            <person name="Lee A.P."/>
            <person name="Ravi V."/>
            <person name="Maurya A.K."/>
            <person name="Lian M.M."/>
            <person name="Swann J.B."/>
            <person name="Ohta Y."/>
            <person name="Flajnik M.F."/>
            <person name="Sutoh Y."/>
            <person name="Kasahara M."/>
            <person name="Hoon S."/>
            <person name="Gangu V."/>
            <person name="Roy S.W."/>
            <person name="Irimia M."/>
            <person name="Korzh V."/>
            <person name="Kondrychyn I."/>
            <person name="Lim Z.W."/>
            <person name="Tay B.H."/>
            <person name="Tohari S."/>
            <person name="Kong K.W."/>
            <person name="Ho S."/>
            <person name="Lorente-Galdos B."/>
            <person name="Quilez J."/>
            <person name="Marques-Bonet T."/>
            <person name="Raney B.J."/>
            <person name="Ingham P.W."/>
            <person name="Tay A."/>
            <person name="Hillier L.W."/>
            <person name="Minx P."/>
            <person name="Boehm T."/>
            <person name="Wilson R.K."/>
            <person name="Brenner S."/>
            <person name="Warren W.C."/>
        </authorList>
    </citation>
    <scope>NUCLEOTIDE SEQUENCE [LARGE SCALE GENOMIC DNA]</scope>
</reference>
<dbReference type="Proteomes" id="UP000314986">
    <property type="component" value="Unassembled WGS sequence"/>
</dbReference>
<dbReference type="Pfam" id="PF24630">
    <property type="entry name" value="PIN_TASOR"/>
    <property type="match status" value="1"/>
</dbReference>
<feature type="compositionally biased region" description="Polar residues" evidence="1">
    <location>
        <begin position="569"/>
        <end position="586"/>
    </location>
</feature>
<feature type="region of interest" description="Disordered" evidence="1">
    <location>
        <begin position="829"/>
        <end position="891"/>
    </location>
</feature>
<dbReference type="Ensembl" id="ENSCMIT00000009035.1">
    <property type="protein sequence ID" value="ENSCMIP00000008790.1"/>
    <property type="gene ID" value="ENSCMIG00000004704.1"/>
</dbReference>
<dbReference type="GO" id="GO:0045814">
    <property type="term" value="P:negative regulation of gene expression, epigenetic"/>
    <property type="evidence" value="ECO:0007669"/>
    <property type="project" value="InterPro"/>
</dbReference>
<feature type="compositionally biased region" description="Polar residues" evidence="1">
    <location>
        <begin position="829"/>
        <end position="847"/>
    </location>
</feature>
<name>A0A4W3H0E8_CALMI</name>
<dbReference type="InterPro" id="IPR046432">
    <property type="entry name" value="TASOR"/>
</dbReference>
<accession>A0A4W3H0E8</accession>
<feature type="compositionally biased region" description="Polar residues" evidence="1">
    <location>
        <begin position="676"/>
        <end position="690"/>
    </location>
</feature>
<protein>
    <recommendedName>
        <fullName evidence="6">DUF3715 domain-containing protein</fullName>
    </recommendedName>
</protein>
<feature type="compositionally biased region" description="Polar residues" evidence="1">
    <location>
        <begin position="854"/>
        <end position="867"/>
    </location>
</feature>
<evidence type="ECO:0000313" key="5">
    <source>
        <dbReference type="Proteomes" id="UP000314986"/>
    </source>
</evidence>
<evidence type="ECO:0000313" key="4">
    <source>
        <dbReference type="Ensembl" id="ENSCMIP00000008790.1"/>
    </source>
</evidence>
<feature type="domain" description="TASOR PIN" evidence="3">
    <location>
        <begin position="1036"/>
        <end position="1177"/>
    </location>
</feature>
<dbReference type="GeneTree" id="ENSGT00530000063735"/>
<dbReference type="OMA" id="MRQKHEY"/>
<organism evidence="4 5">
    <name type="scientific">Callorhinchus milii</name>
    <name type="common">Ghost shark</name>
    <dbReference type="NCBI Taxonomy" id="7868"/>
    <lineage>
        <taxon>Eukaryota</taxon>
        <taxon>Metazoa</taxon>
        <taxon>Chordata</taxon>
        <taxon>Craniata</taxon>
        <taxon>Vertebrata</taxon>
        <taxon>Chondrichthyes</taxon>
        <taxon>Holocephali</taxon>
        <taxon>Chimaeriformes</taxon>
        <taxon>Callorhinchidae</taxon>
        <taxon>Callorhinchus</taxon>
    </lineage>
</organism>
<feature type="compositionally biased region" description="Basic and acidic residues" evidence="1">
    <location>
        <begin position="868"/>
        <end position="881"/>
    </location>
</feature>
<dbReference type="CDD" id="cd22569">
    <property type="entry name" value="TASOR_PBD"/>
    <property type="match status" value="1"/>
</dbReference>
<evidence type="ECO:0000256" key="1">
    <source>
        <dbReference type="SAM" id="MobiDB-lite"/>
    </source>
</evidence>
<keyword evidence="5" id="KW-1185">Reference proteome</keyword>
<feature type="region of interest" description="Disordered" evidence="1">
    <location>
        <begin position="300"/>
        <end position="327"/>
    </location>
</feature>
<dbReference type="InterPro" id="IPR056243">
    <property type="entry name" value="TASOR_ab_dom"/>
</dbReference>
<dbReference type="PANTHER" id="PTHR16207">
    <property type="entry name" value="SET DOMAIN-CONTAINING PROTEIN"/>
    <property type="match status" value="1"/>
</dbReference>
<evidence type="ECO:0000259" key="3">
    <source>
        <dbReference type="Pfam" id="PF24630"/>
    </source>
</evidence>
<proteinExistence type="predicted"/>
<dbReference type="GO" id="GO:0000792">
    <property type="term" value="C:heterochromatin"/>
    <property type="evidence" value="ECO:0007669"/>
    <property type="project" value="TreeGrafter"/>
</dbReference>
<feature type="region of interest" description="Disordered" evidence="1">
    <location>
        <begin position="540"/>
        <end position="589"/>
    </location>
</feature>
<evidence type="ECO:0000259" key="2">
    <source>
        <dbReference type="Pfam" id="PF23314"/>
    </source>
</evidence>
<dbReference type="InterPro" id="IPR056242">
    <property type="entry name" value="PIN_TASOR"/>
</dbReference>
<dbReference type="GO" id="GO:0003682">
    <property type="term" value="F:chromatin binding"/>
    <property type="evidence" value="ECO:0007669"/>
    <property type="project" value="TreeGrafter"/>
</dbReference>
<dbReference type="GO" id="GO:0005654">
    <property type="term" value="C:nucleoplasm"/>
    <property type="evidence" value="ECO:0007669"/>
    <property type="project" value="TreeGrafter"/>
</dbReference>
<reference evidence="4" key="5">
    <citation type="submission" date="2025-09" db="UniProtKB">
        <authorList>
            <consortium name="Ensembl"/>
        </authorList>
    </citation>
    <scope>IDENTIFICATION</scope>
</reference>
<feature type="region of interest" description="Disordered" evidence="1">
    <location>
        <begin position="1195"/>
        <end position="1231"/>
    </location>
</feature>
<dbReference type="STRING" id="7868.ENSCMIP00000008790"/>
<feature type="region of interest" description="Disordered" evidence="1">
    <location>
        <begin position="676"/>
        <end position="712"/>
    </location>
</feature>
<feature type="region of interest" description="Disordered" evidence="1">
    <location>
        <begin position="1254"/>
        <end position="1273"/>
    </location>
</feature>
<reference evidence="5" key="1">
    <citation type="journal article" date="2006" name="Science">
        <title>Ancient noncoding elements conserved in the human genome.</title>
        <authorList>
            <person name="Venkatesh B."/>
            <person name="Kirkness E.F."/>
            <person name="Loh Y.H."/>
            <person name="Halpern A.L."/>
            <person name="Lee A.P."/>
            <person name="Johnson J."/>
            <person name="Dandona N."/>
            <person name="Viswanathan L.D."/>
            <person name="Tay A."/>
            <person name="Venter J.C."/>
            <person name="Strausberg R.L."/>
            <person name="Brenner S."/>
        </authorList>
    </citation>
    <scope>NUCLEOTIDE SEQUENCE [LARGE SCALE GENOMIC DNA]</scope>
</reference>
<evidence type="ECO:0008006" key="6">
    <source>
        <dbReference type="Google" id="ProtNLM"/>
    </source>
</evidence>
<reference evidence="4" key="4">
    <citation type="submission" date="2025-08" db="UniProtKB">
        <authorList>
            <consortium name="Ensembl"/>
        </authorList>
    </citation>
    <scope>IDENTIFICATION</scope>
</reference>
<sequence length="1404" mass="157283">MYNCCILVQISKSFLCAGKSHYTVWKGQLVNKGRFFCFGSLRAASQPFLPMKLPEKLDVETVMSIDCLKTKVPAAVFHKNTFCGLREALRNGLYYSLYEFVERGKTGSNLEALLHKLEEDKQVLIKPLGDQGFLLLFSPSEMAGNDEFQGSKSKFLQALFLFPKPRMMSSVEETERHAETTAVPHIGPEALPELSTLVPALHFALDRIRKELPNSLQKTTMDVAFENNLMGYLNCSGKEASAENGKPKFTLPPYEERRFSTVRQKRPNVHRILRSYFFNPFHYQFDVSKALEMLEHHPNREAKIPSPPLECSGDKQKLEPQPAPEEPINSTVTSSMADYNFMIPSVNIADYDPDKIQELIDLIHTRKRHRPGEPSGVNIEGLAHCISDKNNLGLKRKLVCVTERSHKRMKTTQGGPFSGLLGDSESLRLSDLSPEETNGLVSSDTVLRQSDATTSLAPDTQKLVGLLLEVLKSTSSQTPGTGAHLKQDIRMSVCSSSDDVSRNAADYCWDQNNLLLHKETQKNNDDPTSQNEALTQKLSEAGFPSSLNPESPRLFESDSCPTYPDNIHFRTQTNEQPSGENVSQHNMRAEYPEEQSLESAGSVDACSPCTNASLEQLYSRKPSTPESGSENEINWKLVPITHMKSRNEQLFYLPPEDSCPVDPRVIIRQIDINHYHSPSNSQAGAGSVSNEYVPDLQNDDPDPTVYETNGHLSASKDSSASVIENMVLLEYNTFANKMRQLLKKEKVRYSAEKKQPTFSTPSKVPSLSRFASVCTRDVAVQNYVSQLRKKMNCVVADACSHRSFKNVCLNPTSPKDLAQTVQNRTAASSTIVQDLDASTSSRLQTLKPTAEEAVNNTGGTYDGQTCSEKTREPEKDPKSDSLKPIPSQLTSGLSSVGLQEVSGMTDLPKARPCITNLIQQLKPEMFCSLVKIIKDVQKNTVKFYVSEVEETSSVCAEIKEYLTGLGNKECHPNQFLKDGCMDKLLIIIQNEDIAAHIHKIPLLMSLKKLSSVSFAGVESLDDVQNHTYNELFVSGGFVVSDETVLNLKSVTIEKLQMFLKFLEDLSSPESKWLWKIHCKIYKRLKEQARTNTAALNILSLLNKYQKCNVVEVLSYHDCDSRARNTIELECLVKLQAQNIQHRHVVFLTEKNLETLPSYSQCGVVVACVEDFVNNFRSLIGYHSSSVENKQLRVESQENLQAEAESADAENLVTSEGNHDEEDMSLDSEDDSPRIEICSEESEDVYVADSSHIEVHGTERNPSQPEEELPSGEANVAPSSELDFNNVQLNVAASTSQIRDSRKGTKAEECMYKSSLFYPHLQIESDYRNFNVMTHQSFLTSGIKPSYVASLNHNNQDPSKFCLPGYSHNMVYNENDKMTSSWDHSWSMASESPLTYQQQQQKQQY</sequence>
<dbReference type="Pfam" id="PF23314">
    <property type="entry name" value="TASOR_alpha-beta"/>
    <property type="match status" value="1"/>
</dbReference>
<dbReference type="InParanoid" id="A0A4W3H0E8"/>
<reference evidence="5" key="2">
    <citation type="journal article" date="2007" name="PLoS Biol.">
        <title>Survey sequencing and comparative analysis of the elephant shark (Callorhinchus milii) genome.</title>
        <authorList>
            <person name="Venkatesh B."/>
            <person name="Kirkness E.F."/>
            <person name="Loh Y.H."/>
            <person name="Halpern A.L."/>
            <person name="Lee A.P."/>
            <person name="Johnson J."/>
            <person name="Dandona N."/>
            <person name="Viswanathan L.D."/>
            <person name="Tay A."/>
            <person name="Venter J.C."/>
            <person name="Strausberg R.L."/>
            <person name="Brenner S."/>
        </authorList>
    </citation>
    <scope>NUCLEOTIDE SEQUENCE [LARGE SCALE GENOMIC DNA]</scope>
</reference>
<feature type="compositionally biased region" description="Acidic residues" evidence="1">
    <location>
        <begin position="1218"/>
        <end position="1229"/>
    </location>
</feature>
<dbReference type="GO" id="GO:0097355">
    <property type="term" value="P:protein localization to heterochromatin"/>
    <property type="evidence" value="ECO:0007669"/>
    <property type="project" value="TreeGrafter"/>
</dbReference>